<feature type="domain" description="4'-phosphopantetheinyl transferase" evidence="2">
    <location>
        <begin position="2"/>
        <end position="91"/>
    </location>
</feature>
<proteinExistence type="predicted"/>
<evidence type="ECO:0000313" key="3">
    <source>
        <dbReference type="EMBL" id="UPQ78817.1"/>
    </source>
</evidence>
<evidence type="ECO:0000256" key="1">
    <source>
        <dbReference type="ARBA" id="ARBA00022679"/>
    </source>
</evidence>
<sequence length="159" mass="18589">MIGNDVIDLALARVESNWQRKGCLDKLFTTKEQNLIFSAKNPTLMVWILWSRKEAVYKIIRQEDGLRGFYPLKIENTDYDSGIVCFNKKEYYTKTVQKGDMLHTIALRNLQFNKISELNTSIEIHKKDEIPFIITNGKNHFISKSHHGRFEKILLLNLS</sequence>
<evidence type="ECO:0000313" key="4">
    <source>
        <dbReference type="Proteomes" id="UP000830583"/>
    </source>
</evidence>
<dbReference type="InterPro" id="IPR037143">
    <property type="entry name" value="4-PPantetheinyl_Trfase_dom_sf"/>
</dbReference>
<evidence type="ECO:0000259" key="2">
    <source>
        <dbReference type="Pfam" id="PF01648"/>
    </source>
</evidence>
<dbReference type="Proteomes" id="UP000830583">
    <property type="component" value="Chromosome"/>
</dbReference>
<name>A0ABY4KHA4_9FLAO</name>
<dbReference type="Gene3D" id="3.90.470.20">
    <property type="entry name" value="4'-phosphopantetheinyl transferase domain"/>
    <property type="match status" value="1"/>
</dbReference>
<dbReference type="Pfam" id="PF01648">
    <property type="entry name" value="ACPS"/>
    <property type="match status" value="1"/>
</dbReference>
<dbReference type="GO" id="GO:0016740">
    <property type="term" value="F:transferase activity"/>
    <property type="evidence" value="ECO:0007669"/>
    <property type="project" value="UniProtKB-KW"/>
</dbReference>
<gene>
    <name evidence="3" type="ORF">M0M57_14505</name>
</gene>
<accession>A0ABY4KHA4</accession>
<protein>
    <submittedName>
        <fullName evidence="3">4'-phosphopantetheinyl transferase superfamily protein</fullName>
    </submittedName>
</protein>
<reference evidence="3" key="1">
    <citation type="submission" date="2022-04" db="EMBL/GenBank/DDBJ databases">
        <title>Consumption of N2O by Flavobacterium azooxidireducens sp. nov. isolated from Decomposing Leaf Litter of Phragmites australis (Cav.).</title>
        <authorList>
            <person name="Behrendt U."/>
            <person name="Spanner T."/>
            <person name="Augustin J."/>
            <person name="Horn M.A."/>
            <person name="Kolb S."/>
            <person name="Ulrich A."/>
        </authorList>
    </citation>
    <scope>NUCLEOTIDE SEQUENCE</scope>
    <source>
        <strain evidence="3">IGB 4-14</strain>
    </source>
</reference>
<dbReference type="RefSeq" id="WP_248433780.1">
    <property type="nucleotide sequence ID" value="NZ_CP096205.1"/>
</dbReference>
<dbReference type="SUPFAM" id="SSF56214">
    <property type="entry name" value="4'-phosphopantetheinyl transferase"/>
    <property type="match status" value="1"/>
</dbReference>
<keyword evidence="1 3" id="KW-0808">Transferase</keyword>
<dbReference type="InterPro" id="IPR008278">
    <property type="entry name" value="4-PPantetheinyl_Trfase_dom"/>
</dbReference>
<dbReference type="EMBL" id="CP096205">
    <property type="protein sequence ID" value="UPQ78817.1"/>
    <property type="molecule type" value="Genomic_DNA"/>
</dbReference>
<organism evidence="3 4">
    <name type="scientific">Flavobacterium azooxidireducens</name>
    <dbReference type="NCBI Taxonomy" id="1871076"/>
    <lineage>
        <taxon>Bacteria</taxon>
        <taxon>Pseudomonadati</taxon>
        <taxon>Bacteroidota</taxon>
        <taxon>Flavobacteriia</taxon>
        <taxon>Flavobacteriales</taxon>
        <taxon>Flavobacteriaceae</taxon>
        <taxon>Flavobacterium</taxon>
    </lineage>
</organism>
<keyword evidence="4" id="KW-1185">Reference proteome</keyword>